<proteinExistence type="predicted"/>
<organism evidence="1 2">
    <name type="scientific">Phytophthora nicotianae (strain INRA-310)</name>
    <name type="common">Phytophthora parasitica</name>
    <dbReference type="NCBI Taxonomy" id="761204"/>
    <lineage>
        <taxon>Eukaryota</taxon>
        <taxon>Sar</taxon>
        <taxon>Stramenopiles</taxon>
        <taxon>Oomycota</taxon>
        <taxon>Peronosporomycetes</taxon>
        <taxon>Peronosporales</taxon>
        <taxon>Peronosporaceae</taxon>
        <taxon>Phytophthora</taxon>
    </lineage>
</organism>
<dbReference type="EMBL" id="KI669581">
    <property type="protein sequence ID" value="ETN10625.1"/>
    <property type="molecule type" value="Genomic_DNA"/>
</dbReference>
<reference evidence="1 2" key="2">
    <citation type="submission" date="2013-11" db="EMBL/GenBank/DDBJ databases">
        <title>The Genome Sequence of Phytophthora parasitica INRA-310.</title>
        <authorList>
            <consortium name="The Broad Institute Genomics Platform"/>
            <person name="Russ C."/>
            <person name="Tyler B."/>
            <person name="Panabieres F."/>
            <person name="Shan W."/>
            <person name="Tripathy S."/>
            <person name="Grunwald N."/>
            <person name="Machado M."/>
            <person name="Johnson C.S."/>
            <person name="Arredondo F."/>
            <person name="Hong C."/>
            <person name="Coffey M."/>
            <person name="Young S.K."/>
            <person name="Zeng Q."/>
            <person name="Gargeya S."/>
            <person name="Fitzgerald M."/>
            <person name="Abouelleil A."/>
            <person name="Alvarado L."/>
            <person name="Chapman S.B."/>
            <person name="Gainer-Dewar J."/>
            <person name="Goldberg J."/>
            <person name="Griggs A."/>
            <person name="Gujja S."/>
            <person name="Hansen M."/>
            <person name="Howarth C."/>
            <person name="Imamovic A."/>
            <person name="Ireland A."/>
            <person name="Larimer J."/>
            <person name="McCowan C."/>
            <person name="Murphy C."/>
            <person name="Pearson M."/>
            <person name="Poon T.W."/>
            <person name="Priest M."/>
            <person name="Roberts A."/>
            <person name="Saif S."/>
            <person name="Shea T."/>
            <person name="Sykes S."/>
            <person name="Wortman J."/>
            <person name="Nusbaum C."/>
            <person name="Birren B."/>
        </authorList>
    </citation>
    <scope>NUCLEOTIDE SEQUENCE [LARGE SCALE GENOMIC DNA]</scope>
    <source>
        <strain evidence="1 2">INRA-310</strain>
    </source>
</reference>
<name>W2QEC3_PHYN3</name>
<dbReference type="VEuPathDB" id="FungiDB:PPTG_09740"/>
<protein>
    <recommendedName>
        <fullName evidence="3">PiggyBac transposable element-derived protein 4 C-terminal zinc-ribbon domain-containing protein</fullName>
    </recommendedName>
</protein>
<dbReference type="GeneID" id="20179432"/>
<dbReference type="RefSeq" id="XP_008903773.1">
    <property type="nucleotide sequence ID" value="XM_008905525.1"/>
</dbReference>
<evidence type="ECO:0000313" key="1">
    <source>
        <dbReference type="EMBL" id="ETN10625.1"/>
    </source>
</evidence>
<accession>W2QEC3</accession>
<dbReference type="OrthoDB" id="121297at2759"/>
<dbReference type="Proteomes" id="UP000018817">
    <property type="component" value="Unassembled WGS sequence"/>
</dbReference>
<sequence>MLGEDLATEPIAIDSHRLEQITERYSDQKKLRHFLCKVCSAISPGKNSETTYTCPTCSNEWGGRVALCNTVRRLQEGNTLTCAQIWHGRWKNGYQLPPGAKRIRFRAGKRKSSTGDQVGSRMNNSNEAEAALDFNTITPEITETVPTADEMALKTIDVRRC</sequence>
<evidence type="ECO:0008006" key="3">
    <source>
        <dbReference type="Google" id="ProtNLM"/>
    </source>
</evidence>
<dbReference type="OMA" id="WETTYIC"/>
<reference evidence="2" key="1">
    <citation type="submission" date="2011-12" db="EMBL/GenBank/DDBJ databases">
        <authorList>
            <consortium name="The Broad Institute Genome Sequencing Platform"/>
            <person name="Russ C."/>
            <person name="Tyler B."/>
            <person name="Panabieres F."/>
            <person name="Shan W."/>
            <person name="Tripathy S."/>
            <person name="Grunwald N."/>
            <person name="Machado M."/>
            <person name="Young S.K."/>
            <person name="Zeng Q."/>
            <person name="Gargeya S."/>
            <person name="Fitzgerald M."/>
            <person name="Haas B."/>
            <person name="Abouelleil A."/>
            <person name="Alvarado L."/>
            <person name="Arachchi H.M."/>
            <person name="Berlin A."/>
            <person name="Chapman S.B."/>
            <person name="Gearin G."/>
            <person name="Goldberg J."/>
            <person name="Griggs A."/>
            <person name="Gujja S."/>
            <person name="Hansen M."/>
            <person name="Heiman D."/>
            <person name="Howarth C."/>
            <person name="Larimer J."/>
            <person name="Lui A."/>
            <person name="MacDonald P.J.P."/>
            <person name="McCowen C."/>
            <person name="Montmayeur A."/>
            <person name="Murphy C."/>
            <person name="Neiman D."/>
            <person name="Pearson M."/>
            <person name="Priest M."/>
            <person name="Roberts A."/>
            <person name="Saif S."/>
            <person name="Shea T."/>
            <person name="Sisk P."/>
            <person name="Stolte C."/>
            <person name="Sykes S."/>
            <person name="Wortman J."/>
            <person name="Nusbaum C."/>
            <person name="Birren B."/>
        </authorList>
    </citation>
    <scope>NUCLEOTIDE SEQUENCE [LARGE SCALE GENOMIC DNA]</scope>
    <source>
        <strain evidence="2">INRA-310</strain>
    </source>
</reference>
<evidence type="ECO:0000313" key="2">
    <source>
        <dbReference type="Proteomes" id="UP000018817"/>
    </source>
</evidence>
<gene>
    <name evidence="1" type="ORF">PPTG_09740</name>
</gene>
<dbReference type="AlphaFoldDB" id="W2QEC3"/>